<dbReference type="Proteomes" id="UP001160483">
    <property type="component" value="Unassembled WGS sequence"/>
</dbReference>
<proteinExistence type="predicted"/>
<dbReference type="EMBL" id="CAKKTJ010000234">
    <property type="protein sequence ID" value="CAH0478385.1"/>
    <property type="molecule type" value="Genomic_DNA"/>
</dbReference>
<name>A0AAU9KYH1_9STRA</name>
<reference evidence="1" key="1">
    <citation type="submission" date="2021-11" db="EMBL/GenBank/DDBJ databases">
        <authorList>
            <person name="Islam A."/>
            <person name="Islam S."/>
            <person name="Flora M.S."/>
            <person name="Rahman M."/>
            <person name="Ziaur R.M."/>
            <person name="Epstein J.H."/>
            <person name="Hassan M."/>
            <person name="Klassen M."/>
            <person name="Woodard K."/>
            <person name="Webb A."/>
            <person name="Webby R.J."/>
            <person name="El Zowalaty M.E."/>
        </authorList>
    </citation>
    <scope>NUCLEOTIDE SEQUENCE</scope>
    <source>
        <strain evidence="1">Pbs3</strain>
    </source>
</reference>
<comment type="caution">
    <text evidence="1">The sequence shown here is derived from an EMBL/GenBank/DDBJ whole genome shotgun (WGS) entry which is preliminary data.</text>
</comment>
<dbReference type="AlphaFoldDB" id="A0AAU9KYH1"/>
<gene>
    <name evidence="1" type="ORF">PBS003_LOCUS5085</name>
</gene>
<organism evidence="1 2">
    <name type="scientific">Peronospora belbahrii</name>
    <dbReference type="NCBI Taxonomy" id="622444"/>
    <lineage>
        <taxon>Eukaryota</taxon>
        <taxon>Sar</taxon>
        <taxon>Stramenopiles</taxon>
        <taxon>Oomycota</taxon>
        <taxon>Peronosporomycetes</taxon>
        <taxon>Peronosporales</taxon>
        <taxon>Peronosporaceae</taxon>
        <taxon>Peronospora</taxon>
    </lineage>
</organism>
<sequence length="119" mass="13431">MELRFRGKTNTEDTVGFWLCEGLKKRYVFDEAIAKSISDRDVVRLCSTVELEALQEKFATRDQEVTNEMMNSKATTPIGAALSRLKKIGASNPTLMKLQISIDTNNLDKFTQIVRNANT</sequence>
<protein>
    <submittedName>
        <fullName evidence="1">Uncharacterized protein</fullName>
    </submittedName>
</protein>
<evidence type="ECO:0000313" key="2">
    <source>
        <dbReference type="Proteomes" id="UP001160483"/>
    </source>
</evidence>
<accession>A0AAU9KYH1</accession>
<evidence type="ECO:0000313" key="1">
    <source>
        <dbReference type="EMBL" id="CAH0478385.1"/>
    </source>
</evidence>